<evidence type="ECO:0000313" key="2">
    <source>
        <dbReference type="EMBL" id="QJY48500.1"/>
    </source>
</evidence>
<gene>
    <name evidence="2" type="ORF">HOP40_24175</name>
</gene>
<feature type="chain" id="PRO_5026726177" description="DUF3558 domain-containing protein" evidence="1">
    <location>
        <begin position="23"/>
        <end position="166"/>
    </location>
</feature>
<dbReference type="KEGG" id="pbro:HOP40_24175"/>
<dbReference type="EMBL" id="CP053564">
    <property type="protein sequence ID" value="QJY48500.1"/>
    <property type="molecule type" value="Genomic_DNA"/>
</dbReference>
<accession>A0A6M6JN36</accession>
<keyword evidence="1" id="KW-0732">Signal</keyword>
<dbReference type="RefSeq" id="WP_172162281.1">
    <property type="nucleotide sequence ID" value="NZ_CP053564.1"/>
</dbReference>
<name>A0A6M6JN36_9PSEU</name>
<evidence type="ECO:0008006" key="4">
    <source>
        <dbReference type="Google" id="ProtNLM"/>
    </source>
</evidence>
<organism evidence="2 3">
    <name type="scientific">Pseudonocardia broussonetiae</name>
    <dbReference type="NCBI Taxonomy" id="2736640"/>
    <lineage>
        <taxon>Bacteria</taxon>
        <taxon>Bacillati</taxon>
        <taxon>Actinomycetota</taxon>
        <taxon>Actinomycetes</taxon>
        <taxon>Pseudonocardiales</taxon>
        <taxon>Pseudonocardiaceae</taxon>
        <taxon>Pseudonocardia</taxon>
    </lineage>
</organism>
<evidence type="ECO:0000313" key="3">
    <source>
        <dbReference type="Proteomes" id="UP000505377"/>
    </source>
</evidence>
<protein>
    <recommendedName>
        <fullName evidence="4">DUF3558 domain-containing protein</fullName>
    </recommendedName>
</protein>
<dbReference type="Proteomes" id="UP000505377">
    <property type="component" value="Chromosome"/>
</dbReference>
<evidence type="ECO:0000256" key="1">
    <source>
        <dbReference type="SAM" id="SignalP"/>
    </source>
</evidence>
<dbReference type="AlphaFoldDB" id="A0A6M6JN36"/>
<sequence>MRPVLAGAVLAGLVGLGGPAVAGCTAAPVPDAPPVTTEPPAPPAACLLDTGALEAATGLAWTADATTAGDARCVYDPAGGTGAEFAAVDVGPRPSGTLDDIAALCAAGSRTPAATGFVCRLEGGGVFAAADRGSDLVTLAVATVPDGTTAAKLTAALAEQLALLGR</sequence>
<feature type="signal peptide" evidence="1">
    <location>
        <begin position="1"/>
        <end position="22"/>
    </location>
</feature>
<reference evidence="2 3" key="1">
    <citation type="submission" date="2020-05" db="EMBL/GenBank/DDBJ databases">
        <authorList>
            <person name="Mo P."/>
        </authorList>
    </citation>
    <scope>NUCLEOTIDE SEQUENCE [LARGE SCALE GENOMIC DNA]</scope>
    <source>
        <strain evidence="2 3">Gen01</strain>
    </source>
</reference>
<keyword evidence="3" id="KW-1185">Reference proteome</keyword>
<dbReference type="PROSITE" id="PS51257">
    <property type="entry name" value="PROKAR_LIPOPROTEIN"/>
    <property type="match status" value="1"/>
</dbReference>
<proteinExistence type="predicted"/>